<gene>
    <name evidence="3" type="ORF">DNU06_13825</name>
</gene>
<reference evidence="3 4" key="1">
    <citation type="submission" date="2018-06" db="EMBL/GenBank/DDBJ databases">
        <title>The draft genome sequence of Crocinitomix sp. SM1701.</title>
        <authorList>
            <person name="Zhang X."/>
        </authorList>
    </citation>
    <scope>NUCLEOTIDE SEQUENCE [LARGE SCALE GENOMIC DNA]</scope>
    <source>
        <strain evidence="3 4">SM1701</strain>
    </source>
</reference>
<sequence>MKKNKLIKHFAIPCLLFLTACGIPKLQEKNSNAIVPEQYTQLSDTNSIAKLKWHEFFSDPYLVALIDTALKNNQELNMILQEINMSQNEISAKKGELLPFLNLGGGAAVDKVPRYTRDGAVEANVDIEPGKEFPEPLPDFNIQFNASWEVDIWRKLRNSRDAAVARYLSSVEGKNFMVTKMVAEIANAYYELLSLDAQMGIIQDYILIQKNGLKTVKIQKQNGEATELAVRKFEAEVLNTQSIQYDIQQAIIEMENKLNFLLGRYPKKVERNPQTFLANIPTQLSAGVPTQLMSYRPDIKAAELRLTAARLNVKVAKAQFYPRLDISAGLGLGAFNPVYLVKSPESMLFSLAGDAVAPLINRKAIKAAYLNANAKQIQTVFDYEKTLLNAYLEVYNQVSNIDNLEKSYALKNNEVSALSDGIAIALDLFKSARADYMEVLLTQRDALDAQLELVEYKKERFVAMINLYQSLGGGWK</sequence>
<dbReference type="EMBL" id="QKSB01000010">
    <property type="protein sequence ID" value="PZE16202.1"/>
    <property type="molecule type" value="Genomic_DNA"/>
</dbReference>
<dbReference type="NCBIfam" id="TIGR01845">
    <property type="entry name" value="outer_NodT"/>
    <property type="match status" value="1"/>
</dbReference>
<keyword evidence="2" id="KW-0472">Membrane</keyword>
<evidence type="ECO:0000313" key="4">
    <source>
        <dbReference type="Proteomes" id="UP000249248"/>
    </source>
</evidence>
<evidence type="ECO:0000313" key="3">
    <source>
        <dbReference type="EMBL" id="PZE16202.1"/>
    </source>
</evidence>
<keyword evidence="2" id="KW-0812">Transmembrane</keyword>
<dbReference type="PANTHER" id="PTHR30203:SF30">
    <property type="entry name" value="OUTER MEMBRANE PROTEIN-RELATED"/>
    <property type="match status" value="1"/>
</dbReference>
<dbReference type="GO" id="GO:0015562">
    <property type="term" value="F:efflux transmembrane transporter activity"/>
    <property type="evidence" value="ECO:0007669"/>
    <property type="project" value="InterPro"/>
</dbReference>
<keyword evidence="2" id="KW-1134">Transmembrane beta strand</keyword>
<dbReference type="GO" id="GO:0005886">
    <property type="term" value="C:plasma membrane"/>
    <property type="evidence" value="ECO:0007669"/>
    <property type="project" value="UniProtKB-SubCell"/>
</dbReference>
<dbReference type="InterPro" id="IPR010131">
    <property type="entry name" value="MdtP/NodT-like"/>
</dbReference>
<dbReference type="PANTHER" id="PTHR30203">
    <property type="entry name" value="OUTER MEMBRANE CATION EFFLUX PROTEIN"/>
    <property type="match status" value="1"/>
</dbReference>
<dbReference type="AlphaFoldDB" id="A0A2W1NKL4"/>
<organism evidence="3 4">
    <name type="scientific">Putridiphycobacter roseus</name>
    <dbReference type="NCBI Taxonomy" id="2219161"/>
    <lineage>
        <taxon>Bacteria</taxon>
        <taxon>Pseudomonadati</taxon>
        <taxon>Bacteroidota</taxon>
        <taxon>Flavobacteriia</taxon>
        <taxon>Flavobacteriales</taxon>
        <taxon>Crocinitomicaceae</taxon>
        <taxon>Putridiphycobacter</taxon>
    </lineage>
</organism>
<dbReference type="Pfam" id="PF02321">
    <property type="entry name" value="OEP"/>
    <property type="match status" value="2"/>
</dbReference>
<dbReference type="PROSITE" id="PS51257">
    <property type="entry name" value="PROKAR_LIPOPROTEIN"/>
    <property type="match status" value="1"/>
</dbReference>
<comment type="subcellular location">
    <subcellularLocation>
        <location evidence="2">Cell membrane</location>
        <topology evidence="2">Lipid-anchor</topology>
    </subcellularLocation>
</comment>
<keyword evidence="2" id="KW-0564">Palmitate</keyword>
<dbReference type="RefSeq" id="WP_111064087.1">
    <property type="nucleotide sequence ID" value="NZ_JBHUCU010000037.1"/>
</dbReference>
<proteinExistence type="inferred from homology"/>
<dbReference type="SUPFAM" id="SSF56954">
    <property type="entry name" value="Outer membrane efflux proteins (OEP)"/>
    <property type="match status" value="1"/>
</dbReference>
<keyword evidence="4" id="KW-1185">Reference proteome</keyword>
<protein>
    <submittedName>
        <fullName evidence="3">TolC family protein</fullName>
    </submittedName>
</protein>
<dbReference type="Gene3D" id="2.20.200.10">
    <property type="entry name" value="Outer membrane efflux proteins (OEP)"/>
    <property type="match status" value="1"/>
</dbReference>
<comment type="caution">
    <text evidence="3">The sequence shown here is derived from an EMBL/GenBank/DDBJ whole genome shotgun (WGS) entry which is preliminary data.</text>
</comment>
<dbReference type="OrthoDB" id="9770517at2"/>
<accession>A0A2W1NKL4</accession>
<comment type="similarity">
    <text evidence="1 2">Belongs to the outer membrane factor (OMF) (TC 1.B.17) family.</text>
</comment>
<evidence type="ECO:0000256" key="1">
    <source>
        <dbReference type="ARBA" id="ARBA00007613"/>
    </source>
</evidence>
<name>A0A2W1NKL4_9FLAO</name>
<dbReference type="Proteomes" id="UP000249248">
    <property type="component" value="Unassembled WGS sequence"/>
</dbReference>
<keyword evidence="2" id="KW-0449">Lipoprotein</keyword>
<dbReference type="InterPro" id="IPR003423">
    <property type="entry name" value="OMP_efflux"/>
</dbReference>
<evidence type="ECO:0000256" key="2">
    <source>
        <dbReference type="RuleBase" id="RU362097"/>
    </source>
</evidence>
<dbReference type="Gene3D" id="1.20.1600.10">
    <property type="entry name" value="Outer membrane efflux proteins (OEP)"/>
    <property type="match status" value="1"/>
</dbReference>